<gene>
    <name evidence="2" type="ORF">JMJ35_001079</name>
</gene>
<dbReference type="AlphaFoldDB" id="A0AA39UED6"/>
<evidence type="ECO:0000313" key="2">
    <source>
        <dbReference type="EMBL" id="KAK0516476.1"/>
    </source>
</evidence>
<sequence length="390" mass="41271">MHLHFWTVLTAILLTSSSATPLQIKDTLLPSATANLTTLTKHEINPDHFNLAGTDMWIQVLRPYGASLPTVETLTCLINLRAGYFEEIVNVGDRPLGNSFTKVEDGIRIFIQVVDRAEFTMSKAVSALQGIYELMVGTGVPGVQAINVVVHDEYYGILGRIEVSSAARAGATAPMLNKAPAMTSEAAPTTSKPGIADNEAILASRTTANMTGAVANLTSANIPGPLIPDHYLVPGTSVYVSVLRPYGHELPHELTINLLLNAAFKLSNDRMAGGDVLLPMEWSYEERSLSVAFTSRSFNRPHLTTMQAGIVGLIDLMGEEAVVGTKEVAYSLGIENEGGMGIGYVKWVGHSTANGGNATLQDVAAATVTGLAPSSLLILGAVETGLVGTS</sequence>
<reference evidence="2" key="1">
    <citation type="submission" date="2023-03" db="EMBL/GenBank/DDBJ databases">
        <title>Complete genome of Cladonia borealis.</title>
        <authorList>
            <person name="Park H."/>
        </authorList>
    </citation>
    <scope>NUCLEOTIDE SEQUENCE</scope>
    <source>
        <strain evidence="2">ANT050790</strain>
    </source>
</reference>
<name>A0AA39UED6_9LECA</name>
<evidence type="ECO:0000256" key="1">
    <source>
        <dbReference type="SAM" id="SignalP"/>
    </source>
</evidence>
<protein>
    <submittedName>
        <fullName evidence="2">Uncharacterized protein</fullName>
    </submittedName>
</protein>
<dbReference type="Proteomes" id="UP001166286">
    <property type="component" value="Unassembled WGS sequence"/>
</dbReference>
<organism evidence="2 3">
    <name type="scientific">Cladonia borealis</name>
    <dbReference type="NCBI Taxonomy" id="184061"/>
    <lineage>
        <taxon>Eukaryota</taxon>
        <taxon>Fungi</taxon>
        <taxon>Dikarya</taxon>
        <taxon>Ascomycota</taxon>
        <taxon>Pezizomycotina</taxon>
        <taxon>Lecanoromycetes</taxon>
        <taxon>OSLEUM clade</taxon>
        <taxon>Lecanoromycetidae</taxon>
        <taxon>Lecanorales</taxon>
        <taxon>Lecanorineae</taxon>
        <taxon>Cladoniaceae</taxon>
        <taxon>Cladonia</taxon>
    </lineage>
</organism>
<dbReference type="EMBL" id="JAFEKC020000002">
    <property type="protein sequence ID" value="KAK0516476.1"/>
    <property type="molecule type" value="Genomic_DNA"/>
</dbReference>
<comment type="caution">
    <text evidence="2">The sequence shown here is derived from an EMBL/GenBank/DDBJ whole genome shotgun (WGS) entry which is preliminary data.</text>
</comment>
<keyword evidence="1" id="KW-0732">Signal</keyword>
<proteinExistence type="predicted"/>
<feature type="signal peptide" evidence="1">
    <location>
        <begin position="1"/>
        <end position="19"/>
    </location>
</feature>
<accession>A0AA39UED6</accession>
<keyword evidence="3" id="KW-1185">Reference proteome</keyword>
<feature type="chain" id="PRO_5041344493" evidence="1">
    <location>
        <begin position="20"/>
        <end position="390"/>
    </location>
</feature>
<evidence type="ECO:0000313" key="3">
    <source>
        <dbReference type="Proteomes" id="UP001166286"/>
    </source>
</evidence>